<evidence type="ECO:0000256" key="8">
    <source>
        <dbReference type="ARBA" id="ARBA00023136"/>
    </source>
</evidence>
<evidence type="ECO:0000256" key="9">
    <source>
        <dbReference type="ARBA" id="ARBA00023157"/>
    </source>
</evidence>
<gene>
    <name evidence="13" type="ORF">TTAC_LOCUS3446</name>
</gene>
<reference evidence="13 14" key="2">
    <citation type="submission" date="2018-11" db="EMBL/GenBank/DDBJ databases">
        <authorList>
            <consortium name="Pathogen Informatics"/>
        </authorList>
    </citation>
    <scope>NUCLEOTIDE SEQUENCE [LARGE SCALE GENOMIC DNA]</scope>
</reference>
<evidence type="ECO:0000259" key="12">
    <source>
        <dbReference type="PROSITE" id="PS50026"/>
    </source>
</evidence>
<dbReference type="PROSITE" id="PS00022">
    <property type="entry name" value="EGF_1"/>
    <property type="match status" value="2"/>
</dbReference>
<dbReference type="InterPro" id="IPR009030">
    <property type="entry name" value="Growth_fac_rcpt_cys_sf"/>
</dbReference>
<dbReference type="InterPro" id="IPR018097">
    <property type="entry name" value="EGF_Ca-bd_CS"/>
</dbReference>
<dbReference type="InterPro" id="IPR051505">
    <property type="entry name" value="C-type_lectin_domain"/>
</dbReference>
<dbReference type="PROSITE" id="PS01186">
    <property type="entry name" value="EGF_2"/>
    <property type="match status" value="5"/>
</dbReference>
<dbReference type="InterPro" id="IPR000742">
    <property type="entry name" value="EGF"/>
</dbReference>
<dbReference type="SMART" id="SM00181">
    <property type="entry name" value="EGF"/>
    <property type="match status" value="4"/>
</dbReference>
<feature type="disulfide bond" evidence="11">
    <location>
        <begin position="112"/>
        <end position="122"/>
    </location>
</feature>
<evidence type="ECO:0000256" key="3">
    <source>
        <dbReference type="ARBA" id="ARBA00022692"/>
    </source>
</evidence>
<keyword evidence="8" id="KW-0472">Membrane</keyword>
<comment type="subcellular location">
    <subcellularLocation>
        <location evidence="1">Membrane</location>
        <topology evidence="1">Single-pass type I membrane protein</topology>
    </subcellularLocation>
</comment>
<dbReference type="SUPFAM" id="SSF57196">
    <property type="entry name" value="EGF/Laminin"/>
    <property type="match status" value="2"/>
</dbReference>
<feature type="domain" description="EGF-like" evidence="12">
    <location>
        <begin position="62"/>
        <end position="104"/>
    </location>
</feature>
<evidence type="ECO:0000256" key="6">
    <source>
        <dbReference type="ARBA" id="ARBA00022737"/>
    </source>
</evidence>
<evidence type="ECO:0000256" key="1">
    <source>
        <dbReference type="ARBA" id="ARBA00004479"/>
    </source>
</evidence>
<dbReference type="PROSITE" id="PS00010">
    <property type="entry name" value="ASX_HYDROXYL"/>
    <property type="match status" value="2"/>
</dbReference>
<keyword evidence="14" id="KW-1185">Reference proteome</keyword>
<feature type="domain" description="EGF-like" evidence="12">
    <location>
        <begin position="142"/>
        <end position="184"/>
    </location>
</feature>
<dbReference type="PROSITE" id="PS01187">
    <property type="entry name" value="EGF_CA"/>
    <property type="match status" value="1"/>
</dbReference>
<dbReference type="PROSITE" id="PS50026">
    <property type="entry name" value="EGF_3"/>
    <property type="match status" value="3"/>
</dbReference>
<accession>A0A0R3WRS2</accession>
<evidence type="ECO:0000256" key="4">
    <source>
        <dbReference type="ARBA" id="ARBA00022729"/>
    </source>
</evidence>
<dbReference type="Proteomes" id="UP000274429">
    <property type="component" value="Unassembled WGS sequence"/>
</dbReference>
<evidence type="ECO:0000256" key="2">
    <source>
        <dbReference type="ARBA" id="ARBA00022536"/>
    </source>
</evidence>
<dbReference type="FunFam" id="2.10.25.10:FF:000010">
    <property type="entry name" value="Pro-epidermal growth factor"/>
    <property type="match status" value="1"/>
</dbReference>
<evidence type="ECO:0000256" key="10">
    <source>
        <dbReference type="ARBA" id="ARBA00023180"/>
    </source>
</evidence>
<dbReference type="WBParaSite" id="TTAC_0000346201-mRNA-1">
    <property type="protein sequence ID" value="TTAC_0000346201-mRNA-1"/>
    <property type="gene ID" value="TTAC_0000346201"/>
</dbReference>
<dbReference type="Pfam" id="PF12662">
    <property type="entry name" value="cEGF"/>
    <property type="match status" value="1"/>
</dbReference>
<dbReference type="EMBL" id="UYWX01002445">
    <property type="protein sequence ID" value="VDM22646.1"/>
    <property type="molecule type" value="Genomic_DNA"/>
</dbReference>
<organism evidence="15">
    <name type="scientific">Hydatigena taeniaeformis</name>
    <name type="common">Feline tapeworm</name>
    <name type="synonym">Taenia taeniaeformis</name>
    <dbReference type="NCBI Taxonomy" id="6205"/>
    <lineage>
        <taxon>Eukaryota</taxon>
        <taxon>Metazoa</taxon>
        <taxon>Spiralia</taxon>
        <taxon>Lophotrochozoa</taxon>
        <taxon>Platyhelminthes</taxon>
        <taxon>Cestoda</taxon>
        <taxon>Eucestoda</taxon>
        <taxon>Cyclophyllidea</taxon>
        <taxon>Taeniidae</taxon>
        <taxon>Hydatigera</taxon>
    </lineage>
</organism>
<dbReference type="Gene3D" id="2.10.25.10">
    <property type="entry name" value="Laminin"/>
    <property type="match status" value="4"/>
</dbReference>
<dbReference type="STRING" id="6205.A0A0R3WRS2"/>
<dbReference type="AlphaFoldDB" id="A0A0R3WRS2"/>
<keyword evidence="6" id="KW-0677">Repeat</keyword>
<dbReference type="CDD" id="cd00054">
    <property type="entry name" value="EGF_CA"/>
    <property type="match status" value="1"/>
</dbReference>
<dbReference type="Pfam" id="PF12661">
    <property type="entry name" value="hEGF"/>
    <property type="match status" value="1"/>
</dbReference>
<dbReference type="InterPro" id="IPR001881">
    <property type="entry name" value="EGF-like_Ca-bd_dom"/>
</dbReference>
<dbReference type="SUPFAM" id="SSF57184">
    <property type="entry name" value="Growth factor receptor domain"/>
    <property type="match status" value="1"/>
</dbReference>
<reference evidence="15" key="1">
    <citation type="submission" date="2017-02" db="UniProtKB">
        <authorList>
            <consortium name="WormBaseParasite"/>
        </authorList>
    </citation>
    <scope>IDENTIFICATION</scope>
</reference>
<dbReference type="InterPro" id="IPR013032">
    <property type="entry name" value="EGF-like_CS"/>
</dbReference>
<dbReference type="Pfam" id="PF07645">
    <property type="entry name" value="EGF_CA"/>
    <property type="match status" value="2"/>
</dbReference>
<keyword evidence="7" id="KW-1133">Transmembrane helix</keyword>
<dbReference type="OrthoDB" id="283575at2759"/>
<dbReference type="InterPro" id="IPR026823">
    <property type="entry name" value="cEGF"/>
</dbReference>
<name>A0A0R3WRS2_HYDTA</name>
<dbReference type="SMART" id="SM00179">
    <property type="entry name" value="EGF_CA"/>
    <property type="match status" value="2"/>
</dbReference>
<dbReference type="PANTHER" id="PTHR14789">
    <property type="entry name" value="CHONDROLECTIN VARIANT CHODLFDELTAE"/>
    <property type="match status" value="1"/>
</dbReference>
<evidence type="ECO:0000313" key="14">
    <source>
        <dbReference type="Proteomes" id="UP000274429"/>
    </source>
</evidence>
<dbReference type="GO" id="GO:0005509">
    <property type="term" value="F:calcium ion binding"/>
    <property type="evidence" value="ECO:0007669"/>
    <property type="project" value="InterPro"/>
</dbReference>
<keyword evidence="2 11" id="KW-0245">EGF-like domain</keyword>
<evidence type="ECO:0000256" key="5">
    <source>
        <dbReference type="ARBA" id="ARBA00022734"/>
    </source>
</evidence>
<sequence length="230" mass="24922">MCAETSDGSYFCGCHKGYELNPDGRTCSPSEACDPPCMGKAQCFRGRCICPTGFQGPRCDVDIDECAMPAYVHGCAHGCRNLYGSYECICPSGYTLMSDKRTCVVADPSNDCISPCKNGGVCRGNNQCSCPRGFEGSDCSQDIDECVTLAPCDPDFGICINRYGGYECVCQPGYILLLDGRHCIQEARARQAPHLVFRGRGVKGITLGTPVEPRLSLQDSHLPTLKRRLS</sequence>
<keyword evidence="10" id="KW-0325">Glycoprotein</keyword>
<feature type="domain" description="EGF-like" evidence="12">
    <location>
        <begin position="108"/>
        <end position="140"/>
    </location>
</feature>
<dbReference type="InterPro" id="IPR000152">
    <property type="entry name" value="EGF-type_Asp/Asn_hydroxyl_site"/>
</dbReference>
<evidence type="ECO:0000256" key="11">
    <source>
        <dbReference type="PROSITE-ProRule" id="PRU00076"/>
    </source>
</evidence>
<protein>
    <submittedName>
        <fullName evidence="15">EGF-like domain-containing protein</fullName>
    </submittedName>
</protein>
<evidence type="ECO:0000313" key="13">
    <source>
        <dbReference type="EMBL" id="VDM22646.1"/>
    </source>
</evidence>
<keyword evidence="4" id="KW-0732">Signal</keyword>
<evidence type="ECO:0000313" key="15">
    <source>
        <dbReference type="WBParaSite" id="TTAC_0000346201-mRNA-1"/>
    </source>
</evidence>
<dbReference type="GO" id="GO:0016020">
    <property type="term" value="C:membrane"/>
    <property type="evidence" value="ECO:0007669"/>
    <property type="project" value="UniProtKB-SubCell"/>
</dbReference>
<proteinExistence type="predicted"/>
<keyword evidence="5" id="KW-0430">Lectin</keyword>
<dbReference type="InterPro" id="IPR049883">
    <property type="entry name" value="NOTCH1_EGF-like"/>
</dbReference>
<dbReference type="GO" id="GO:0030246">
    <property type="term" value="F:carbohydrate binding"/>
    <property type="evidence" value="ECO:0007669"/>
    <property type="project" value="UniProtKB-KW"/>
</dbReference>
<evidence type="ECO:0000256" key="7">
    <source>
        <dbReference type="ARBA" id="ARBA00022989"/>
    </source>
</evidence>
<comment type="caution">
    <text evidence="11">Lacks conserved residue(s) required for the propagation of feature annotation.</text>
</comment>
<keyword evidence="3" id="KW-0812">Transmembrane</keyword>
<feature type="disulfide bond" evidence="11">
    <location>
        <begin position="130"/>
        <end position="139"/>
    </location>
</feature>
<keyword evidence="9 11" id="KW-1015">Disulfide bond</keyword>